<accession>A0A3S0KM20</accession>
<feature type="region of interest" description="Disordered" evidence="1">
    <location>
        <begin position="124"/>
        <end position="146"/>
    </location>
</feature>
<dbReference type="OrthoDB" id="9854522at2"/>
<keyword evidence="3" id="KW-1185">Reference proteome</keyword>
<dbReference type="EMBL" id="RXNV01000002">
    <property type="protein sequence ID" value="RTR33518.1"/>
    <property type="molecule type" value="Genomic_DNA"/>
</dbReference>
<dbReference type="RefSeq" id="WP_126505072.1">
    <property type="nucleotide sequence ID" value="NZ_RXNV01000002.1"/>
</dbReference>
<evidence type="ECO:0000313" key="2">
    <source>
        <dbReference type="EMBL" id="RTR33518.1"/>
    </source>
</evidence>
<organism evidence="2 3">
    <name type="scientific">Shewanella atlantica</name>
    <dbReference type="NCBI Taxonomy" id="271099"/>
    <lineage>
        <taxon>Bacteria</taxon>
        <taxon>Pseudomonadati</taxon>
        <taxon>Pseudomonadota</taxon>
        <taxon>Gammaproteobacteria</taxon>
        <taxon>Alteromonadales</taxon>
        <taxon>Shewanellaceae</taxon>
        <taxon>Shewanella</taxon>
    </lineage>
</organism>
<dbReference type="AlphaFoldDB" id="A0A3S0KM20"/>
<sequence>MEITEQESPLTGDDLTQTEQSHFDEFAGIENMAAELEGEAFPNSPQQAEYQEPQVTGKELVAPVVALACTMLAPAWNIQKEEVDALSGAYGDLLDKYFPEGAGAFGVELSALLVTGAIIMPRLGTPRKEETKIDNTKEAANDETES</sequence>
<evidence type="ECO:0000256" key="1">
    <source>
        <dbReference type="SAM" id="MobiDB-lite"/>
    </source>
</evidence>
<proteinExistence type="predicted"/>
<reference evidence="2 3" key="1">
    <citation type="submission" date="2018-12" db="EMBL/GenBank/DDBJ databases">
        <authorList>
            <person name="Yu L."/>
        </authorList>
    </citation>
    <scope>NUCLEOTIDE SEQUENCE [LARGE SCALE GENOMIC DNA]</scope>
    <source>
        <strain evidence="2 3">HAW-EB5</strain>
    </source>
</reference>
<evidence type="ECO:0000313" key="3">
    <source>
        <dbReference type="Proteomes" id="UP000282060"/>
    </source>
</evidence>
<gene>
    <name evidence="2" type="ORF">EKG39_07285</name>
</gene>
<dbReference type="Proteomes" id="UP000282060">
    <property type="component" value="Unassembled WGS sequence"/>
</dbReference>
<comment type="caution">
    <text evidence="2">The sequence shown here is derived from an EMBL/GenBank/DDBJ whole genome shotgun (WGS) entry which is preliminary data.</text>
</comment>
<feature type="compositionally biased region" description="Basic and acidic residues" evidence="1">
    <location>
        <begin position="126"/>
        <end position="140"/>
    </location>
</feature>
<name>A0A3S0KM20_9GAMM</name>
<protein>
    <submittedName>
        <fullName evidence="2">Uncharacterized protein</fullName>
    </submittedName>
</protein>